<organism evidence="3 4">
    <name type="scientific">Flavobacterium akiainvivens</name>
    <dbReference type="NCBI Taxonomy" id="1202724"/>
    <lineage>
        <taxon>Bacteria</taxon>
        <taxon>Pseudomonadati</taxon>
        <taxon>Bacteroidota</taxon>
        <taxon>Flavobacteriia</taxon>
        <taxon>Flavobacteriales</taxon>
        <taxon>Flavobacteriaceae</taxon>
        <taxon>Flavobacterium</taxon>
    </lineage>
</organism>
<feature type="region of interest" description="Disordered" evidence="1">
    <location>
        <begin position="65"/>
        <end position="89"/>
    </location>
</feature>
<reference evidence="3 4" key="1">
    <citation type="submission" date="2015-08" db="EMBL/GenBank/DDBJ databases">
        <title>Whole genome sequence of Flavobacterium akiainvivens IK-1T, from decaying Wikstroemia oahuensis, an endemic Hawaiian shrub.</title>
        <authorList>
            <person name="Wan X."/>
            <person name="Hou S."/>
            <person name="Saito J."/>
            <person name="Donachie S."/>
        </authorList>
    </citation>
    <scope>NUCLEOTIDE SEQUENCE [LARGE SCALE GENOMIC DNA]</scope>
    <source>
        <strain evidence="3 4">IK-1</strain>
    </source>
</reference>
<evidence type="ECO:0000256" key="2">
    <source>
        <dbReference type="SAM" id="SignalP"/>
    </source>
</evidence>
<keyword evidence="2" id="KW-0732">Signal</keyword>
<gene>
    <name evidence="3" type="ORF">AM493_19505</name>
</gene>
<dbReference type="PATRIC" id="fig|1202724.3.peg.4040"/>
<dbReference type="STRING" id="1202724.AM493_19505"/>
<evidence type="ECO:0000313" key="3">
    <source>
        <dbReference type="EMBL" id="KOS07994.1"/>
    </source>
</evidence>
<name>A0A0M8MFT4_9FLAO</name>
<dbReference type="RefSeq" id="WP_054409717.1">
    <property type="nucleotide sequence ID" value="NZ_FOYA01000010.1"/>
</dbReference>
<protein>
    <submittedName>
        <fullName evidence="3">Uncharacterized protein</fullName>
    </submittedName>
</protein>
<feature type="chain" id="PRO_5005818625" evidence="2">
    <location>
        <begin position="26"/>
        <end position="146"/>
    </location>
</feature>
<proteinExistence type="predicted"/>
<keyword evidence="4" id="KW-1185">Reference proteome</keyword>
<feature type="signal peptide" evidence="2">
    <location>
        <begin position="1"/>
        <end position="25"/>
    </location>
</feature>
<dbReference type="AlphaFoldDB" id="A0A0M8MFT4"/>
<sequence>MKKLLTRIVFLISVLLLGGQGTAFATAGKTAASELAVNALSLHHTNVLDNAQDIDSANYKTTLAPHQKQVEKVDPTDSEEEEESQTASKKLSVKKQTVAAAHYFEAAFSVTAPEYFSTIKKRTDNFARFSYSISNRWYILFRVIRI</sequence>
<dbReference type="Proteomes" id="UP000037755">
    <property type="component" value="Unassembled WGS sequence"/>
</dbReference>
<evidence type="ECO:0000313" key="4">
    <source>
        <dbReference type="Proteomes" id="UP000037755"/>
    </source>
</evidence>
<dbReference type="EMBL" id="LIYD01000005">
    <property type="protein sequence ID" value="KOS07994.1"/>
    <property type="molecule type" value="Genomic_DNA"/>
</dbReference>
<comment type="caution">
    <text evidence="3">The sequence shown here is derived from an EMBL/GenBank/DDBJ whole genome shotgun (WGS) entry which is preliminary data.</text>
</comment>
<evidence type="ECO:0000256" key="1">
    <source>
        <dbReference type="SAM" id="MobiDB-lite"/>
    </source>
</evidence>
<accession>A0A0M8MFT4</accession>